<name>A0A7W5Y9F4_9ACTN</name>
<dbReference type="AlphaFoldDB" id="A0A7W5Y9F4"/>
<dbReference type="InterPro" id="IPR023393">
    <property type="entry name" value="START-like_dom_sf"/>
</dbReference>
<protein>
    <recommendedName>
        <fullName evidence="3">SRPBCC family protein</fullName>
    </recommendedName>
</protein>
<dbReference type="Proteomes" id="UP000579945">
    <property type="component" value="Unassembled WGS sequence"/>
</dbReference>
<sequence>MPTRLAVAVETDLPPARLFEVLTDWPRHPEWMFLTTARVVAGDGRGVGSELAAFTGVGRLGFLDTMTVTRWEPPTVVAVAHTGWLVRGVGIFRIGGGRLIWAEELSLPLGSLVRPAAKLFMRWTLRRLVRAASG</sequence>
<dbReference type="RefSeq" id="WP_221240996.1">
    <property type="nucleotide sequence ID" value="NZ_JACIBV010000001.1"/>
</dbReference>
<dbReference type="CDD" id="cd07812">
    <property type="entry name" value="SRPBCC"/>
    <property type="match status" value="1"/>
</dbReference>
<evidence type="ECO:0008006" key="3">
    <source>
        <dbReference type="Google" id="ProtNLM"/>
    </source>
</evidence>
<reference evidence="1 2" key="1">
    <citation type="submission" date="2020-08" db="EMBL/GenBank/DDBJ databases">
        <title>Sequencing the genomes of 1000 actinobacteria strains.</title>
        <authorList>
            <person name="Klenk H.-P."/>
        </authorList>
    </citation>
    <scope>NUCLEOTIDE SEQUENCE [LARGE SCALE GENOMIC DNA]</scope>
    <source>
        <strain evidence="1 2">DSM 44320</strain>
    </source>
</reference>
<organism evidence="1 2">
    <name type="scientific">Nonomuraea dietziae</name>
    <dbReference type="NCBI Taxonomy" id="65515"/>
    <lineage>
        <taxon>Bacteria</taxon>
        <taxon>Bacillati</taxon>
        <taxon>Actinomycetota</taxon>
        <taxon>Actinomycetes</taxon>
        <taxon>Streptosporangiales</taxon>
        <taxon>Streptosporangiaceae</taxon>
        <taxon>Nonomuraea</taxon>
    </lineage>
</organism>
<evidence type="ECO:0000313" key="2">
    <source>
        <dbReference type="Proteomes" id="UP000579945"/>
    </source>
</evidence>
<dbReference type="Gene3D" id="3.30.530.20">
    <property type="match status" value="1"/>
</dbReference>
<accession>A0A7W5Y9F4</accession>
<gene>
    <name evidence="1" type="ORF">FHR33_001613</name>
</gene>
<comment type="caution">
    <text evidence="1">The sequence shown here is derived from an EMBL/GenBank/DDBJ whole genome shotgun (WGS) entry which is preliminary data.</text>
</comment>
<evidence type="ECO:0000313" key="1">
    <source>
        <dbReference type="EMBL" id="MBB3725753.1"/>
    </source>
</evidence>
<proteinExistence type="predicted"/>
<dbReference type="SUPFAM" id="SSF55961">
    <property type="entry name" value="Bet v1-like"/>
    <property type="match status" value="1"/>
</dbReference>
<dbReference type="EMBL" id="JACIBV010000001">
    <property type="protein sequence ID" value="MBB3725753.1"/>
    <property type="molecule type" value="Genomic_DNA"/>
</dbReference>
<keyword evidence="2" id="KW-1185">Reference proteome</keyword>
<dbReference type="GeneID" id="95388163"/>